<evidence type="ECO:0000313" key="3">
    <source>
        <dbReference type="Proteomes" id="UP000729402"/>
    </source>
</evidence>
<dbReference type="EMBL" id="JAAALK010000287">
    <property type="protein sequence ID" value="KAG8060565.1"/>
    <property type="molecule type" value="Genomic_DNA"/>
</dbReference>
<protein>
    <submittedName>
        <fullName evidence="2">Uncharacterized protein</fullName>
    </submittedName>
</protein>
<dbReference type="Proteomes" id="UP000729402">
    <property type="component" value="Unassembled WGS sequence"/>
</dbReference>
<sequence length="342" mass="35023">MPTYAAMTKTHVAPSSFTVEYEIFVPSGEESIGDTQQNQASPATPRAPSASPTPVSAKPMAPVFVSPPSSESHDSKGAPILYRKYQEILDNTEPHELEYSGLCLVAAEEPASGSRRRGLRRVGLRAAGGYGGSGGGGLRAAGGLRAGGTPGGGGVKRAGDGRRATGGCIGEQGYDEYSFGNKNDKDDVRGSRRRGLRRVGLRAAGGYGGSGGGGLRAAGGLRAGGAPGSGGAKRAGDGLRATGGCIGEQGYDEYNFGNKNDKDGPTLSKLGSNSTANLRRQGGYERVGFQVAMSGGEREGGWGAPLEHKATMSTSSRTRTTRTGRRCPRLQAGVQLDGAALA</sequence>
<comment type="caution">
    <text evidence="2">The sequence shown here is derived from an EMBL/GenBank/DDBJ whole genome shotgun (WGS) entry which is preliminary data.</text>
</comment>
<evidence type="ECO:0000313" key="2">
    <source>
        <dbReference type="EMBL" id="KAG8060565.1"/>
    </source>
</evidence>
<reference evidence="2" key="1">
    <citation type="journal article" date="2021" name="bioRxiv">
        <title>Whole Genome Assembly and Annotation of Northern Wild Rice, Zizania palustris L., Supports a Whole Genome Duplication in the Zizania Genus.</title>
        <authorList>
            <person name="Haas M."/>
            <person name="Kono T."/>
            <person name="Macchietto M."/>
            <person name="Millas R."/>
            <person name="McGilp L."/>
            <person name="Shao M."/>
            <person name="Duquette J."/>
            <person name="Hirsch C.N."/>
            <person name="Kimball J."/>
        </authorList>
    </citation>
    <scope>NUCLEOTIDE SEQUENCE</scope>
    <source>
        <tissue evidence="2">Fresh leaf tissue</tissue>
    </source>
</reference>
<name>A0A8J5SDI5_ZIZPA</name>
<keyword evidence="3" id="KW-1185">Reference proteome</keyword>
<organism evidence="2 3">
    <name type="scientific">Zizania palustris</name>
    <name type="common">Northern wild rice</name>
    <dbReference type="NCBI Taxonomy" id="103762"/>
    <lineage>
        <taxon>Eukaryota</taxon>
        <taxon>Viridiplantae</taxon>
        <taxon>Streptophyta</taxon>
        <taxon>Embryophyta</taxon>
        <taxon>Tracheophyta</taxon>
        <taxon>Spermatophyta</taxon>
        <taxon>Magnoliopsida</taxon>
        <taxon>Liliopsida</taxon>
        <taxon>Poales</taxon>
        <taxon>Poaceae</taxon>
        <taxon>BOP clade</taxon>
        <taxon>Oryzoideae</taxon>
        <taxon>Oryzeae</taxon>
        <taxon>Zizaniinae</taxon>
        <taxon>Zizania</taxon>
    </lineage>
</organism>
<reference evidence="2" key="2">
    <citation type="submission" date="2021-02" db="EMBL/GenBank/DDBJ databases">
        <authorList>
            <person name="Kimball J.A."/>
            <person name="Haas M.W."/>
            <person name="Macchietto M."/>
            <person name="Kono T."/>
            <person name="Duquette J."/>
            <person name="Shao M."/>
        </authorList>
    </citation>
    <scope>NUCLEOTIDE SEQUENCE</scope>
    <source>
        <tissue evidence="2">Fresh leaf tissue</tissue>
    </source>
</reference>
<feature type="compositionally biased region" description="Basic and acidic residues" evidence="1">
    <location>
        <begin position="300"/>
        <end position="310"/>
    </location>
</feature>
<evidence type="ECO:0000256" key="1">
    <source>
        <dbReference type="SAM" id="MobiDB-lite"/>
    </source>
</evidence>
<feature type="region of interest" description="Disordered" evidence="1">
    <location>
        <begin position="28"/>
        <end position="77"/>
    </location>
</feature>
<gene>
    <name evidence="2" type="ORF">GUJ93_ZPchr0002g24600</name>
</gene>
<feature type="region of interest" description="Disordered" evidence="1">
    <location>
        <begin position="300"/>
        <end position="324"/>
    </location>
</feature>
<accession>A0A8J5SDI5</accession>
<proteinExistence type="predicted"/>
<feature type="compositionally biased region" description="Low complexity" evidence="1">
    <location>
        <begin position="40"/>
        <end position="57"/>
    </location>
</feature>
<dbReference type="AlphaFoldDB" id="A0A8J5SDI5"/>